<evidence type="ECO:0000256" key="8">
    <source>
        <dbReference type="PROSITE-ProRule" id="PRU00555"/>
    </source>
</evidence>
<proteinExistence type="inferred from homology"/>
<protein>
    <recommendedName>
        <fullName evidence="2 9">Lysophospholipase</fullName>
        <ecNumber evidence="2 9">3.1.1.5</ecNumber>
    </recommendedName>
</protein>
<organism evidence="12 13">
    <name type="scientific">Phanerochaete sordida</name>
    <dbReference type="NCBI Taxonomy" id="48140"/>
    <lineage>
        <taxon>Eukaryota</taxon>
        <taxon>Fungi</taxon>
        <taxon>Dikarya</taxon>
        <taxon>Basidiomycota</taxon>
        <taxon>Agaricomycotina</taxon>
        <taxon>Agaricomycetes</taxon>
        <taxon>Polyporales</taxon>
        <taxon>Phanerochaetaceae</taxon>
        <taxon>Phanerochaete</taxon>
    </lineage>
</organism>
<dbReference type="EC" id="3.1.1.5" evidence="2 9"/>
<feature type="region of interest" description="Disordered" evidence="10">
    <location>
        <begin position="309"/>
        <end position="449"/>
    </location>
</feature>
<accession>A0A9P3L9L9</accession>
<dbReference type="Gene3D" id="3.40.1090.10">
    <property type="entry name" value="Cytosolic phospholipase A2 catalytic domain"/>
    <property type="match status" value="2"/>
</dbReference>
<comment type="caution">
    <text evidence="12">The sequence shown here is derived from an EMBL/GenBank/DDBJ whole genome shotgun (WGS) entry which is preliminary data.</text>
</comment>
<keyword evidence="6 8" id="KW-0443">Lipid metabolism</keyword>
<dbReference type="InterPro" id="IPR002642">
    <property type="entry name" value="LysoPLipase_cat_dom"/>
</dbReference>
<dbReference type="SMART" id="SM00022">
    <property type="entry name" value="PLAc"/>
    <property type="match status" value="1"/>
</dbReference>
<feature type="compositionally biased region" description="Gly residues" evidence="10">
    <location>
        <begin position="309"/>
        <end position="319"/>
    </location>
</feature>
<dbReference type="EMBL" id="BPQB01000006">
    <property type="protein sequence ID" value="GJE87416.1"/>
    <property type="molecule type" value="Genomic_DNA"/>
</dbReference>
<evidence type="ECO:0000256" key="7">
    <source>
        <dbReference type="ARBA" id="ARBA00023180"/>
    </source>
</evidence>
<dbReference type="Pfam" id="PF01735">
    <property type="entry name" value="PLA2_B"/>
    <property type="match status" value="3"/>
</dbReference>
<feature type="chain" id="PRO_5040533585" description="Lysophospholipase" evidence="9">
    <location>
        <begin position="24"/>
        <end position="687"/>
    </location>
</feature>
<dbReference type="GO" id="GO:0005829">
    <property type="term" value="C:cytosol"/>
    <property type="evidence" value="ECO:0007669"/>
    <property type="project" value="TreeGrafter"/>
</dbReference>
<dbReference type="PROSITE" id="PS51210">
    <property type="entry name" value="PLA2C"/>
    <property type="match status" value="1"/>
</dbReference>
<evidence type="ECO:0000256" key="4">
    <source>
        <dbReference type="ARBA" id="ARBA00022801"/>
    </source>
</evidence>
<evidence type="ECO:0000259" key="11">
    <source>
        <dbReference type="PROSITE" id="PS51210"/>
    </source>
</evidence>
<evidence type="ECO:0000256" key="10">
    <source>
        <dbReference type="SAM" id="MobiDB-lite"/>
    </source>
</evidence>
<dbReference type="GO" id="GO:0004622">
    <property type="term" value="F:phosphatidylcholine lysophospholipase activity"/>
    <property type="evidence" value="ECO:0007669"/>
    <property type="project" value="UniProtKB-EC"/>
</dbReference>
<feature type="compositionally biased region" description="Polar residues" evidence="10">
    <location>
        <begin position="392"/>
        <end position="416"/>
    </location>
</feature>
<evidence type="ECO:0000256" key="1">
    <source>
        <dbReference type="ARBA" id="ARBA00008780"/>
    </source>
</evidence>
<dbReference type="AlphaFoldDB" id="A0A9P3L9L9"/>
<name>A0A9P3L9L9_9APHY</name>
<dbReference type="OrthoDB" id="4084751at2759"/>
<dbReference type="PANTHER" id="PTHR10728">
    <property type="entry name" value="CYTOSOLIC PHOSPHOLIPASE A2"/>
    <property type="match status" value="1"/>
</dbReference>
<evidence type="ECO:0000256" key="2">
    <source>
        <dbReference type="ARBA" id="ARBA00013274"/>
    </source>
</evidence>
<dbReference type="SUPFAM" id="SSF52151">
    <property type="entry name" value="FabD/lysophospholipase-like"/>
    <property type="match status" value="2"/>
</dbReference>
<feature type="compositionally biased region" description="Polar residues" evidence="10">
    <location>
        <begin position="360"/>
        <end position="384"/>
    </location>
</feature>
<keyword evidence="13" id="KW-1185">Reference proteome</keyword>
<comment type="similarity">
    <text evidence="1 9">Belongs to the lysophospholipase family.</text>
</comment>
<evidence type="ECO:0000256" key="9">
    <source>
        <dbReference type="RuleBase" id="RU362103"/>
    </source>
</evidence>
<reference evidence="12 13" key="1">
    <citation type="submission" date="2021-08" db="EMBL/GenBank/DDBJ databases">
        <title>Draft Genome Sequence of Phanerochaete sordida strain YK-624.</title>
        <authorList>
            <person name="Mori T."/>
            <person name="Dohra H."/>
            <person name="Suzuki T."/>
            <person name="Kawagishi H."/>
            <person name="Hirai H."/>
        </authorList>
    </citation>
    <scope>NUCLEOTIDE SEQUENCE [LARGE SCALE GENOMIC DNA]</scope>
    <source>
        <strain evidence="12 13">YK-624</strain>
    </source>
</reference>
<evidence type="ECO:0000256" key="5">
    <source>
        <dbReference type="ARBA" id="ARBA00022963"/>
    </source>
</evidence>
<evidence type="ECO:0000313" key="12">
    <source>
        <dbReference type="EMBL" id="GJE87416.1"/>
    </source>
</evidence>
<keyword evidence="3 9" id="KW-0732">Signal</keyword>
<feature type="domain" description="PLA2c" evidence="11">
    <location>
        <begin position="37"/>
        <end position="687"/>
    </location>
</feature>
<dbReference type="InterPro" id="IPR016035">
    <property type="entry name" value="Acyl_Trfase/lysoPLipase"/>
</dbReference>
<dbReference type="GO" id="GO:0046475">
    <property type="term" value="P:glycerophospholipid catabolic process"/>
    <property type="evidence" value="ECO:0007669"/>
    <property type="project" value="TreeGrafter"/>
</dbReference>
<sequence>MITSSAALALIFSLIPAIPYATAQTTASLAYTPNGASCPNVTQFIRLAGSESQRLSPQELSYISARTNGTGASAWQTYLQNVQNAAQEQNVTLPAYMTALLSGGASGTALPNVGLAVSGGGPRAATFNAAVLDALDARNPSAAGLGTGGLLQAANYLVGSSGGSWLVGSLSQAGFPTLPELVFGSGNASLTGAASASSSTVSLADIWARVLARHFVNGTDATNSTQQAHGAGQLWSELTSVSSFHANAQPFPIIVMHSISSQGGNSNSSTTLPIPLTSVTYEFNPFEFGSYDPNLAAFIPTRLLGSTASGGSGTGGQGGNCTADGEPETGTNGANGNCTTDGQPGNGTSSTDGDPDGQPENGTSATDGNCTTDGQPGNGTSSTDGDPDGQPENGTSTTDGNCTTDGQPGNGTSSTDGDPDGQPENGTSTTDGNCTTDGKPETGTNLSGQLSSSLLGPAIPLLNASRDFLLGHVPNTFQGIANATFPDAQSDVLTLVDGSENAEFVPFQPLLVKARNVDVIFASDASGKTDTNYSNGSSIITAATRAASLSGSYSFPPVPSSTDQFIAAQLNQRPVFFGCNSADNATNTPIPPLVICLPNPNEIALTNTGTSQDASALAIIDQAYTIATRGSVGSASAHQAEAATPNLAGDSLWPVCLACAVTDRARARQGLPRDGVCAACFQQYCFS</sequence>
<feature type="compositionally biased region" description="Polar residues" evidence="10">
    <location>
        <begin position="424"/>
        <end position="436"/>
    </location>
</feature>
<evidence type="ECO:0000313" key="13">
    <source>
        <dbReference type="Proteomes" id="UP000703269"/>
    </source>
</evidence>
<dbReference type="GO" id="GO:0004623">
    <property type="term" value="F:phospholipase A2 activity"/>
    <property type="evidence" value="ECO:0007669"/>
    <property type="project" value="TreeGrafter"/>
</dbReference>
<gene>
    <name evidence="12" type="ORF">PsYK624_034990</name>
</gene>
<keyword evidence="4 8" id="KW-0378">Hydrolase</keyword>
<keyword evidence="5 8" id="KW-0442">Lipid degradation</keyword>
<evidence type="ECO:0000256" key="6">
    <source>
        <dbReference type="ARBA" id="ARBA00023098"/>
    </source>
</evidence>
<evidence type="ECO:0000256" key="3">
    <source>
        <dbReference type="ARBA" id="ARBA00022729"/>
    </source>
</evidence>
<dbReference type="Proteomes" id="UP000703269">
    <property type="component" value="Unassembled WGS sequence"/>
</dbReference>
<keyword evidence="7" id="KW-0325">Glycoprotein</keyword>
<dbReference type="PANTHER" id="PTHR10728:SF33">
    <property type="entry name" value="LYSOPHOSPHOLIPASE 1-RELATED"/>
    <property type="match status" value="1"/>
</dbReference>
<comment type="catalytic activity">
    <reaction evidence="9">
        <text>a 1-acyl-sn-glycero-3-phosphocholine + H2O = sn-glycerol 3-phosphocholine + a fatty acid + H(+)</text>
        <dbReference type="Rhea" id="RHEA:15177"/>
        <dbReference type="ChEBI" id="CHEBI:15377"/>
        <dbReference type="ChEBI" id="CHEBI:15378"/>
        <dbReference type="ChEBI" id="CHEBI:16870"/>
        <dbReference type="ChEBI" id="CHEBI:28868"/>
        <dbReference type="ChEBI" id="CHEBI:58168"/>
        <dbReference type="EC" id="3.1.1.5"/>
    </reaction>
</comment>
<feature type="compositionally biased region" description="Low complexity" evidence="10">
    <location>
        <begin position="329"/>
        <end position="342"/>
    </location>
</feature>
<feature type="signal peptide" evidence="9">
    <location>
        <begin position="1"/>
        <end position="23"/>
    </location>
</feature>